<proteinExistence type="predicted"/>
<keyword evidence="3" id="KW-1185">Reference proteome</keyword>
<keyword evidence="1" id="KW-0472">Membrane</keyword>
<dbReference type="AlphaFoldDB" id="A0A8S1D6P8"/>
<evidence type="ECO:0000313" key="3">
    <source>
        <dbReference type="Proteomes" id="UP000494165"/>
    </source>
</evidence>
<feature type="transmembrane region" description="Helical" evidence="1">
    <location>
        <begin position="61"/>
        <end position="80"/>
    </location>
</feature>
<sequence>MFEFNKTATNSRYRLLKAAVGAKPSFISDSTTTGVSTLPSTTVSSKCACEEWQTKGSLNPALIGLLAFFLVLSFIINLWLTLRIKKLQNSNEQRNAGAVEMPAVPNPVSPQIVDEEIENDLYGVITAPAPRPRL</sequence>
<protein>
    <submittedName>
        <fullName evidence="2">Uncharacterized protein</fullName>
    </submittedName>
</protein>
<keyword evidence="1" id="KW-1133">Transmembrane helix</keyword>
<gene>
    <name evidence="2" type="ORF">CLODIP_2_CD12392</name>
</gene>
<reference evidence="2 3" key="1">
    <citation type="submission" date="2020-04" db="EMBL/GenBank/DDBJ databases">
        <authorList>
            <person name="Alioto T."/>
            <person name="Alioto T."/>
            <person name="Gomez Garrido J."/>
        </authorList>
    </citation>
    <scope>NUCLEOTIDE SEQUENCE [LARGE SCALE GENOMIC DNA]</scope>
</reference>
<comment type="caution">
    <text evidence="2">The sequence shown here is derived from an EMBL/GenBank/DDBJ whole genome shotgun (WGS) entry which is preliminary data.</text>
</comment>
<name>A0A8S1D6P8_9INSE</name>
<evidence type="ECO:0000313" key="2">
    <source>
        <dbReference type="EMBL" id="CAB3377157.1"/>
    </source>
</evidence>
<organism evidence="2 3">
    <name type="scientific">Cloeon dipterum</name>
    <dbReference type="NCBI Taxonomy" id="197152"/>
    <lineage>
        <taxon>Eukaryota</taxon>
        <taxon>Metazoa</taxon>
        <taxon>Ecdysozoa</taxon>
        <taxon>Arthropoda</taxon>
        <taxon>Hexapoda</taxon>
        <taxon>Insecta</taxon>
        <taxon>Pterygota</taxon>
        <taxon>Palaeoptera</taxon>
        <taxon>Ephemeroptera</taxon>
        <taxon>Pisciforma</taxon>
        <taxon>Baetidae</taxon>
        <taxon>Cloeon</taxon>
    </lineage>
</organism>
<evidence type="ECO:0000256" key="1">
    <source>
        <dbReference type="SAM" id="Phobius"/>
    </source>
</evidence>
<accession>A0A8S1D6P8</accession>
<dbReference type="EMBL" id="CADEPI010000140">
    <property type="protein sequence ID" value="CAB3377157.1"/>
    <property type="molecule type" value="Genomic_DNA"/>
</dbReference>
<dbReference type="Proteomes" id="UP000494165">
    <property type="component" value="Unassembled WGS sequence"/>
</dbReference>
<keyword evidence="1" id="KW-0812">Transmembrane</keyword>